<evidence type="ECO:0000256" key="5">
    <source>
        <dbReference type="ARBA" id="ARBA00022989"/>
    </source>
</evidence>
<dbReference type="RefSeq" id="WP_167168739.1">
    <property type="nucleotide sequence ID" value="NZ_JAAOYM010000001.1"/>
</dbReference>
<feature type="transmembrane region" description="Helical" evidence="7">
    <location>
        <begin position="349"/>
        <end position="373"/>
    </location>
</feature>
<gene>
    <name evidence="9" type="ORF">FHU38_001770</name>
</gene>
<feature type="transmembrane region" description="Helical" evidence="7">
    <location>
        <begin position="578"/>
        <end position="597"/>
    </location>
</feature>
<sequence>MAGLLYRLGRFSFRHRRIVLVLWIALLAVFGVGAATLSQSTTDTFSLPGTEAQQGFDLLDERFPKLSADGATAQVVFAAPDGKVTDPEYRSAISSSVAELGRAPDVASVRDPFQGGGVSPDGTIAYAEVRYDLQPDELGDPAREALTTVAENGERAGLQVEVGGTAVQPHPEPPTTEVIGLAVAVVVLTAALGSLLAAGLPLLTALIGVGIGISGVAISTAFFELSSTTSILALMLGLAVAIDYALFIVTRYQHELTVTDDPERAAGRAVGTAGNAVVFAGATVIVALVALSMAGIPMLTAMGLAAAGTVAVAVLIALTLLPAMLGFAGRKAAARRPRRSRGKGLGGRWVAFVTRRPVPVLLIAVLALGVAAVPATDLRLGMPDGSTAPPESTERKAYDLLSEGFGPGFNGPLLVVADLEQGQDAQRTAQALRGDIADLGGVARVGPPMVDPAGETVVLNVIPASSPSSPETEQLVRDIRAHGQDFGGETGAEVFVTGQTAMDIDTSDRLSDALLPYLAVVVGLAILLLMVVFRSVVVPIKAAAGFLLTIGATFGAVVAVFQWGWLDWLFGVEQTAPIMSLLPIFMIGVLFGLAMDYQVFLVTRMREAHVHGAEPKEAVVGGFRHGSRVITAAALIMISVFAGFIASEEDTVKSVGLALAFGVLVDAFVVRMTIVPAVMSLLGRASWWLPRWLGKLLPRVDVEGASLPDDSAEREAKVTAVAR</sequence>
<dbReference type="PROSITE" id="PS50156">
    <property type="entry name" value="SSD"/>
    <property type="match status" value="2"/>
</dbReference>
<dbReference type="AlphaFoldDB" id="A0A7X5ZQF3"/>
<dbReference type="InterPro" id="IPR050545">
    <property type="entry name" value="Mycobact_MmpL"/>
</dbReference>
<dbReference type="SUPFAM" id="SSF82866">
    <property type="entry name" value="Multidrug efflux transporter AcrB transmembrane domain"/>
    <property type="match status" value="2"/>
</dbReference>
<dbReference type="Pfam" id="PF03176">
    <property type="entry name" value="MMPL"/>
    <property type="match status" value="2"/>
</dbReference>
<evidence type="ECO:0000256" key="2">
    <source>
        <dbReference type="ARBA" id="ARBA00010157"/>
    </source>
</evidence>
<comment type="subcellular location">
    <subcellularLocation>
        <location evidence="1">Cell membrane</location>
        <topology evidence="1">Multi-pass membrane protein</topology>
    </subcellularLocation>
</comment>
<proteinExistence type="inferred from homology"/>
<evidence type="ECO:0000313" key="10">
    <source>
        <dbReference type="Proteomes" id="UP000545493"/>
    </source>
</evidence>
<feature type="transmembrane region" description="Helical" evidence="7">
    <location>
        <begin position="545"/>
        <end position="566"/>
    </location>
</feature>
<evidence type="ECO:0000313" key="9">
    <source>
        <dbReference type="EMBL" id="NIJ11426.1"/>
    </source>
</evidence>
<evidence type="ECO:0000256" key="3">
    <source>
        <dbReference type="ARBA" id="ARBA00022475"/>
    </source>
</evidence>
<dbReference type="InterPro" id="IPR004869">
    <property type="entry name" value="MMPL_dom"/>
</dbReference>
<keyword evidence="4 7" id="KW-0812">Transmembrane</keyword>
<feature type="transmembrane region" description="Helical" evidence="7">
    <location>
        <begin position="270"/>
        <end position="296"/>
    </location>
</feature>
<organism evidence="9 10">
    <name type="scientific">Saccharomonospora amisosensis</name>
    <dbReference type="NCBI Taxonomy" id="1128677"/>
    <lineage>
        <taxon>Bacteria</taxon>
        <taxon>Bacillati</taxon>
        <taxon>Actinomycetota</taxon>
        <taxon>Actinomycetes</taxon>
        <taxon>Pseudonocardiales</taxon>
        <taxon>Pseudonocardiaceae</taxon>
        <taxon>Saccharomonospora</taxon>
    </lineage>
</organism>
<feature type="transmembrane region" description="Helical" evidence="7">
    <location>
        <begin position="302"/>
        <end position="328"/>
    </location>
</feature>
<reference evidence="9 10" key="1">
    <citation type="submission" date="2020-03" db="EMBL/GenBank/DDBJ databases">
        <title>Sequencing the genomes of 1000 actinobacteria strains.</title>
        <authorList>
            <person name="Klenk H.-P."/>
        </authorList>
    </citation>
    <scope>NUCLEOTIDE SEQUENCE [LARGE SCALE GENOMIC DNA]</scope>
    <source>
        <strain evidence="9 10">DSM 45685</strain>
    </source>
</reference>
<feature type="transmembrane region" description="Helical" evidence="7">
    <location>
        <begin position="178"/>
        <end position="198"/>
    </location>
</feature>
<keyword evidence="6 7" id="KW-0472">Membrane</keyword>
<keyword evidence="3" id="KW-1003">Cell membrane</keyword>
<feature type="transmembrane region" description="Helical" evidence="7">
    <location>
        <begin position="514"/>
        <end position="533"/>
    </location>
</feature>
<dbReference type="InterPro" id="IPR001036">
    <property type="entry name" value="Acrflvin-R"/>
</dbReference>
<accession>A0A7X5ZQF3</accession>
<feature type="transmembrane region" description="Helical" evidence="7">
    <location>
        <begin position="629"/>
        <end position="646"/>
    </location>
</feature>
<dbReference type="EMBL" id="JAAOYM010000001">
    <property type="protein sequence ID" value="NIJ11426.1"/>
    <property type="molecule type" value="Genomic_DNA"/>
</dbReference>
<dbReference type="PANTHER" id="PTHR33406">
    <property type="entry name" value="MEMBRANE PROTEIN MJ1562-RELATED"/>
    <property type="match status" value="1"/>
</dbReference>
<evidence type="ECO:0000256" key="7">
    <source>
        <dbReference type="SAM" id="Phobius"/>
    </source>
</evidence>
<feature type="transmembrane region" description="Helical" evidence="7">
    <location>
        <begin position="658"/>
        <end position="682"/>
    </location>
</feature>
<evidence type="ECO:0000256" key="1">
    <source>
        <dbReference type="ARBA" id="ARBA00004651"/>
    </source>
</evidence>
<feature type="domain" description="SSD" evidence="8">
    <location>
        <begin position="516"/>
        <end position="681"/>
    </location>
</feature>
<comment type="similarity">
    <text evidence="2">Belongs to the resistance-nodulation-cell division (RND) (TC 2.A.6) family. MmpL subfamily.</text>
</comment>
<dbReference type="InterPro" id="IPR000731">
    <property type="entry name" value="SSD"/>
</dbReference>
<dbReference type="Proteomes" id="UP000545493">
    <property type="component" value="Unassembled WGS sequence"/>
</dbReference>
<protein>
    <submittedName>
        <fullName evidence="9">RND superfamily putative drug exporter</fullName>
    </submittedName>
</protein>
<keyword evidence="5 7" id="KW-1133">Transmembrane helix</keyword>
<evidence type="ECO:0000256" key="4">
    <source>
        <dbReference type="ARBA" id="ARBA00022692"/>
    </source>
</evidence>
<dbReference type="GO" id="GO:0022857">
    <property type="term" value="F:transmembrane transporter activity"/>
    <property type="evidence" value="ECO:0007669"/>
    <property type="project" value="InterPro"/>
</dbReference>
<dbReference type="PANTHER" id="PTHR33406:SF11">
    <property type="entry name" value="MEMBRANE PROTEIN SCO6666-RELATED"/>
    <property type="match status" value="1"/>
</dbReference>
<evidence type="ECO:0000259" key="8">
    <source>
        <dbReference type="PROSITE" id="PS50156"/>
    </source>
</evidence>
<keyword evidence="10" id="KW-1185">Reference proteome</keyword>
<comment type="caution">
    <text evidence="9">The sequence shown here is derived from an EMBL/GenBank/DDBJ whole genome shotgun (WGS) entry which is preliminary data.</text>
</comment>
<name>A0A7X5ZQF3_9PSEU</name>
<dbReference type="GO" id="GO:0005886">
    <property type="term" value="C:plasma membrane"/>
    <property type="evidence" value="ECO:0007669"/>
    <property type="project" value="UniProtKB-SubCell"/>
</dbReference>
<feature type="transmembrane region" description="Helical" evidence="7">
    <location>
        <begin position="205"/>
        <end position="223"/>
    </location>
</feature>
<dbReference type="Gene3D" id="1.20.1640.10">
    <property type="entry name" value="Multidrug efflux transporter AcrB transmembrane domain"/>
    <property type="match status" value="2"/>
</dbReference>
<dbReference type="PRINTS" id="PR00702">
    <property type="entry name" value="ACRIFLAVINRP"/>
</dbReference>
<evidence type="ECO:0000256" key="6">
    <source>
        <dbReference type="ARBA" id="ARBA00023136"/>
    </source>
</evidence>
<feature type="domain" description="SSD" evidence="8">
    <location>
        <begin position="215"/>
        <end position="327"/>
    </location>
</feature>
<feature type="transmembrane region" description="Helical" evidence="7">
    <location>
        <begin position="229"/>
        <end position="249"/>
    </location>
</feature>